<name>A0A2Z5UVY9_9COXI</name>
<reference evidence="2 3" key="1">
    <citation type="submission" date="2017-03" db="EMBL/GenBank/DDBJ databases">
        <title>The genome sequence of Candidatus Rickettsiella viridis.</title>
        <authorList>
            <person name="Nikoh N."/>
            <person name="Tsuchida T."/>
            <person name="Yamaguchi K."/>
            <person name="Maeda T."/>
            <person name="Shigenobu S."/>
            <person name="Fukatsu T."/>
        </authorList>
    </citation>
    <scope>NUCLEOTIDE SEQUENCE [LARGE SCALE GENOMIC DNA]</scope>
    <source>
        <strain evidence="2 3">Ap-RA04</strain>
    </source>
</reference>
<gene>
    <name evidence="2" type="ORF">RVIR1_07050</name>
</gene>
<evidence type="ECO:0000256" key="1">
    <source>
        <dbReference type="SAM" id="Phobius"/>
    </source>
</evidence>
<dbReference type="Proteomes" id="UP000282483">
    <property type="component" value="Chromosome"/>
</dbReference>
<keyword evidence="1" id="KW-0812">Transmembrane</keyword>
<evidence type="ECO:0000313" key="2">
    <source>
        <dbReference type="EMBL" id="BBB15201.1"/>
    </source>
</evidence>
<evidence type="ECO:0008006" key="4">
    <source>
        <dbReference type="Google" id="ProtNLM"/>
    </source>
</evidence>
<dbReference type="EMBL" id="AP018005">
    <property type="protein sequence ID" value="BBB15201.1"/>
    <property type="molecule type" value="Genomic_DNA"/>
</dbReference>
<keyword evidence="1" id="KW-0472">Membrane</keyword>
<keyword evidence="3" id="KW-1185">Reference proteome</keyword>
<sequence>MAFAASVAKPDSVDYIVMTSRFFDIMLPVLAVGALIKYLCCHRGKGCKCPCEHCKQCGCKD</sequence>
<dbReference type="AlphaFoldDB" id="A0A2Z5UVY9"/>
<proteinExistence type="predicted"/>
<protein>
    <recommendedName>
        <fullName evidence="4">FeoB-associated Cys-rich membrane protein</fullName>
    </recommendedName>
</protein>
<accession>A0A2Z5UVY9</accession>
<dbReference type="KEGG" id="rvi:RVIR1_07050"/>
<keyword evidence="1" id="KW-1133">Transmembrane helix</keyword>
<organism evidence="2 3">
    <name type="scientific">Candidatus Rickettsiella viridis</name>
    <dbReference type="NCBI Taxonomy" id="676208"/>
    <lineage>
        <taxon>Bacteria</taxon>
        <taxon>Pseudomonadati</taxon>
        <taxon>Pseudomonadota</taxon>
        <taxon>Gammaproteobacteria</taxon>
        <taxon>Legionellales</taxon>
        <taxon>Coxiellaceae</taxon>
        <taxon>Rickettsiella</taxon>
    </lineage>
</organism>
<feature type="transmembrane region" description="Helical" evidence="1">
    <location>
        <begin position="22"/>
        <end position="40"/>
    </location>
</feature>
<evidence type="ECO:0000313" key="3">
    <source>
        <dbReference type="Proteomes" id="UP000282483"/>
    </source>
</evidence>